<protein>
    <submittedName>
        <fullName evidence="2">Uncharacterized protein</fullName>
    </submittedName>
</protein>
<evidence type="ECO:0000256" key="1">
    <source>
        <dbReference type="SAM" id="Phobius"/>
    </source>
</evidence>
<dbReference type="EMBL" id="PTQR01000102">
    <property type="protein sequence ID" value="TKX20049.1"/>
    <property type="molecule type" value="Genomic_DNA"/>
</dbReference>
<keyword evidence="1" id="KW-0472">Membrane</keyword>
<accession>A0A4U7AQ22</accession>
<dbReference type="AlphaFoldDB" id="A0A4U7AQ22"/>
<feature type="transmembrane region" description="Helical" evidence="1">
    <location>
        <begin position="13"/>
        <end position="32"/>
    </location>
</feature>
<feature type="transmembrane region" description="Helical" evidence="1">
    <location>
        <begin position="159"/>
        <end position="177"/>
    </location>
</feature>
<sequence length="530" mass="59954">MPFTLERAPFMDIIRYILMMLIAGVLEGRVRASDEAKAFLRNAASTANGRDQIIDTILNSVQPHVLDLYIASQNDNWAGASDLLASLADTVKTNNQGVYIDVIQRFLGLYAFWIYVGCAFGLTGGVDGRVKCHQSETHRAKFGCRHYAKMEQPDVKWNFVLLVSFATAVDPTIVFLAESAMACLFGSYPVRYYQEIRAGINPPPSIASRRNACNASEPLTTIDKSWLSSEWREEARGVLQDKLVNGGYWKVTNAKKSNNQNHFYICFGKLQVPILFADAVMLDIHHGDWLEIQCFLADPDDTRNLIRWARQAIPSDPGFRLIIHAARRKLDGSKVEAYLSRHAISSIAWANSIVKVMEGNLNQVMDEEGEDVWGSDCCPLWGKWADRVSHASWDIAWEDRDLRLFLEYNNEAAPSVQWKMDVPKDQRRFPKVRVRELLPLRRPIDDPSNEEISPLGPLDRINVEWFGLHPHLNLPVPGGRAARVSHLPPIGLVRDEQNWEEPTIQVDVDDGEDEDARMNAVAAWFARTTL</sequence>
<comment type="caution">
    <text evidence="2">The sequence shown here is derived from an EMBL/GenBank/DDBJ whole genome shotgun (WGS) entry which is preliminary data.</text>
</comment>
<evidence type="ECO:0000313" key="2">
    <source>
        <dbReference type="EMBL" id="TKX20049.1"/>
    </source>
</evidence>
<keyword evidence="1" id="KW-1133">Transmembrane helix</keyword>
<evidence type="ECO:0000313" key="3">
    <source>
        <dbReference type="Proteomes" id="UP000308133"/>
    </source>
</evidence>
<dbReference type="Proteomes" id="UP000308133">
    <property type="component" value="Unassembled WGS sequence"/>
</dbReference>
<reference evidence="2 3" key="1">
    <citation type="submission" date="2018-02" db="EMBL/GenBank/DDBJ databases">
        <title>Draft genome sequences of Elsinoe sp., causing black scab on jojoba.</title>
        <authorList>
            <person name="Stodart B."/>
            <person name="Jeffress S."/>
            <person name="Ash G."/>
            <person name="Arun Chinnappa K."/>
        </authorList>
    </citation>
    <scope>NUCLEOTIDE SEQUENCE [LARGE SCALE GENOMIC DNA]</scope>
    <source>
        <strain evidence="2 3">Hillstone_2</strain>
    </source>
</reference>
<organism evidence="2 3">
    <name type="scientific">Elsinoe australis</name>
    <dbReference type="NCBI Taxonomy" id="40998"/>
    <lineage>
        <taxon>Eukaryota</taxon>
        <taxon>Fungi</taxon>
        <taxon>Dikarya</taxon>
        <taxon>Ascomycota</taxon>
        <taxon>Pezizomycotina</taxon>
        <taxon>Dothideomycetes</taxon>
        <taxon>Dothideomycetidae</taxon>
        <taxon>Myriangiales</taxon>
        <taxon>Elsinoaceae</taxon>
        <taxon>Elsinoe</taxon>
    </lineage>
</organism>
<proteinExistence type="predicted"/>
<name>A0A4U7AQ22_9PEZI</name>
<keyword evidence="1" id="KW-0812">Transmembrane</keyword>
<gene>
    <name evidence="2" type="ORF">C1H76_7731</name>
</gene>